<evidence type="ECO:0000256" key="1">
    <source>
        <dbReference type="SAM" id="MobiDB-lite"/>
    </source>
</evidence>
<dbReference type="Proteomes" id="UP000729402">
    <property type="component" value="Unassembled WGS sequence"/>
</dbReference>
<dbReference type="OrthoDB" id="547311at2759"/>
<accession>A0A8J5TGH9</accession>
<reference evidence="3" key="1">
    <citation type="journal article" date="2021" name="bioRxiv">
        <title>Whole Genome Assembly and Annotation of Northern Wild Rice, Zizania palustris L., Supports a Whole Genome Duplication in the Zizania Genus.</title>
        <authorList>
            <person name="Haas M."/>
            <person name="Kono T."/>
            <person name="Macchietto M."/>
            <person name="Millas R."/>
            <person name="McGilp L."/>
            <person name="Shao M."/>
            <person name="Duquette J."/>
            <person name="Hirsch C.N."/>
            <person name="Kimball J."/>
        </authorList>
    </citation>
    <scope>NUCLEOTIDE SEQUENCE</scope>
    <source>
        <tissue evidence="3">Fresh leaf tissue</tissue>
    </source>
</reference>
<proteinExistence type="predicted"/>
<sequence length="81" mass="8741">MKTTVPTVPANVASSTGSPGAAAPRPAHPPVKRMDIIKQTLLLFIHSKWTMCPDHRFAFTSLGDTISLVLLLIHLPPLFLG</sequence>
<feature type="transmembrane region" description="Helical" evidence="2">
    <location>
        <begin position="57"/>
        <end position="75"/>
    </location>
</feature>
<reference evidence="3" key="2">
    <citation type="submission" date="2021-02" db="EMBL/GenBank/DDBJ databases">
        <authorList>
            <person name="Kimball J.A."/>
            <person name="Haas M.W."/>
            <person name="Macchietto M."/>
            <person name="Kono T."/>
            <person name="Duquette J."/>
            <person name="Shao M."/>
        </authorList>
    </citation>
    <scope>NUCLEOTIDE SEQUENCE</scope>
    <source>
        <tissue evidence="3">Fresh leaf tissue</tissue>
    </source>
</reference>
<evidence type="ECO:0000256" key="2">
    <source>
        <dbReference type="SAM" id="Phobius"/>
    </source>
</evidence>
<evidence type="ECO:0000313" key="3">
    <source>
        <dbReference type="EMBL" id="KAG8076611.1"/>
    </source>
</evidence>
<keyword evidence="2" id="KW-1133">Transmembrane helix</keyword>
<dbReference type="AlphaFoldDB" id="A0A8J5TGH9"/>
<keyword evidence="4" id="KW-1185">Reference proteome</keyword>
<keyword evidence="2" id="KW-0472">Membrane</keyword>
<organism evidence="3 4">
    <name type="scientific">Zizania palustris</name>
    <name type="common">Northern wild rice</name>
    <dbReference type="NCBI Taxonomy" id="103762"/>
    <lineage>
        <taxon>Eukaryota</taxon>
        <taxon>Viridiplantae</taxon>
        <taxon>Streptophyta</taxon>
        <taxon>Embryophyta</taxon>
        <taxon>Tracheophyta</taxon>
        <taxon>Spermatophyta</taxon>
        <taxon>Magnoliopsida</taxon>
        <taxon>Liliopsida</taxon>
        <taxon>Poales</taxon>
        <taxon>Poaceae</taxon>
        <taxon>BOP clade</taxon>
        <taxon>Oryzoideae</taxon>
        <taxon>Oryzeae</taxon>
        <taxon>Zizaniinae</taxon>
        <taxon>Zizania</taxon>
    </lineage>
</organism>
<feature type="compositionally biased region" description="Low complexity" evidence="1">
    <location>
        <begin position="13"/>
        <end position="25"/>
    </location>
</feature>
<name>A0A8J5TGH9_ZIZPA</name>
<feature type="region of interest" description="Disordered" evidence="1">
    <location>
        <begin position="1"/>
        <end position="30"/>
    </location>
</feature>
<protein>
    <submittedName>
        <fullName evidence="3">Uncharacterized protein</fullName>
    </submittedName>
</protein>
<gene>
    <name evidence="3" type="ORF">GUJ93_ZPchr0006g42435</name>
</gene>
<evidence type="ECO:0000313" key="4">
    <source>
        <dbReference type="Proteomes" id="UP000729402"/>
    </source>
</evidence>
<comment type="caution">
    <text evidence="3">The sequence shown here is derived from an EMBL/GenBank/DDBJ whole genome shotgun (WGS) entry which is preliminary data.</text>
</comment>
<dbReference type="EMBL" id="JAAALK010000283">
    <property type="protein sequence ID" value="KAG8076611.1"/>
    <property type="molecule type" value="Genomic_DNA"/>
</dbReference>
<keyword evidence="2" id="KW-0812">Transmembrane</keyword>